<protein>
    <submittedName>
        <fullName evidence="6">DUF4870 domain-containing protein</fullName>
    </submittedName>
</protein>
<organism evidence="6 7">
    <name type="scientific">Streptobacillus felis</name>
    <dbReference type="NCBI Taxonomy" id="1384509"/>
    <lineage>
        <taxon>Bacteria</taxon>
        <taxon>Fusobacteriati</taxon>
        <taxon>Fusobacteriota</taxon>
        <taxon>Fusobacteriia</taxon>
        <taxon>Fusobacteriales</taxon>
        <taxon>Leptotrichiaceae</taxon>
        <taxon>Streptobacillus</taxon>
    </lineage>
</organism>
<gene>
    <name evidence="6" type="ORF">HP397_04435</name>
</gene>
<feature type="transmembrane region" description="Helical" evidence="5">
    <location>
        <begin position="12"/>
        <end position="37"/>
    </location>
</feature>
<evidence type="ECO:0000313" key="6">
    <source>
        <dbReference type="EMBL" id="NYV28060.1"/>
    </source>
</evidence>
<sequence length="114" mass="12998">MKKSIGNLNENLVATIILIASSISLIGFIFSIGALILEKENDFVRDYAKQGIIFSLFTYTANLFKFDHSFLFISISGLLSLVVFILIVVTAIHAYKGEEFKFDFMRKIFEYIKL</sequence>
<name>A0A7Z0PHF1_9FUSO</name>
<accession>A0A7Z0PHF1</accession>
<comment type="subcellular location">
    <subcellularLocation>
        <location evidence="1">Membrane</location>
        <topology evidence="1">Multi-pass membrane protein</topology>
    </subcellularLocation>
</comment>
<dbReference type="Proteomes" id="UP000526184">
    <property type="component" value="Unassembled WGS sequence"/>
</dbReference>
<keyword evidence="3 5" id="KW-1133">Transmembrane helix</keyword>
<evidence type="ECO:0000313" key="7">
    <source>
        <dbReference type="Proteomes" id="UP000526184"/>
    </source>
</evidence>
<dbReference type="EMBL" id="JABMKT010000020">
    <property type="protein sequence ID" value="NYV28060.1"/>
    <property type="molecule type" value="Genomic_DNA"/>
</dbReference>
<dbReference type="InterPro" id="IPR019109">
    <property type="entry name" value="MamF_MmsF"/>
</dbReference>
<dbReference type="AlphaFoldDB" id="A0A7Z0PHF1"/>
<feature type="transmembrane region" description="Helical" evidence="5">
    <location>
        <begin position="70"/>
        <end position="95"/>
    </location>
</feature>
<evidence type="ECO:0000256" key="5">
    <source>
        <dbReference type="SAM" id="Phobius"/>
    </source>
</evidence>
<evidence type="ECO:0000256" key="4">
    <source>
        <dbReference type="ARBA" id="ARBA00023136"/>
    </source>
</evidence>
<reference evidence="6 7" key="1">
    <citation type="submission" date="2020-05" db="EMBL/GenBank/DDBJ databases">
        <title>Streptobacillus felis strain LHL191014123.</title>
        <authorList>
            <person name="Fawzy A."/>
            <person name="Rau J."/>
            <person name="Risse K."/>
            <person name="Schauerte N."/>
            <person name="Geiger C."/>
            <person name="Blom J."/>
            <person name="Imirzalioglu C."/>
            <person name="Falgenhauer J."/>
            <person name="Bach A."/>
            <person name="Herden C."/>
            <person name="Eisenberg T."/>
        </authorList>
    </citation>
    <scope>NUCLEOTIDE SEQUENCE [LARGE SCALE GENOMIC DNA]</scope>
    <source>
        <strain evidence="6 7">LHL191014123</strain>
    </source>
</reference>
<keyword evidence="2 5" id="KW-0812">Transmembrane</keyword>
<keyword evidence="7" id="KW-1185">Reference proteome</keyword>
<dbReference type="Pfam" id="PF09685">
    <property type="entry name" value="MamF_MmsF"/>
    <property type="match status" value="1"/>
</dbReference>
<evidence type="ECO:0000256" key="1">
    <source>
        <dbReference type="ARBA" id="ARBA00004141"/>
    </source>
</evidence>
<evidence type="ECO:0000256" key="3">
    <source>
        <dbReference type="ARBA" id="ARBA00022989"/>
    </source>
</evidence>
<keyword evidence="4 5" id="KW-0472">Membrane</keyword>
<evidence type="ECO:0000256" key="2">
    <source>
        <dbReference type="ARBA" id="ARBA00022692"/>
    </source>
</evidence>
<dbReference type="RefSeq" id="WP_067323207.1">
    <property type="nucleotide sequence ID" value="NZ_CBCRWS010000014.1"/>
</dbReference>
<comment type="caution">
    <text evidence="6">The sequence shown here is derived from an EMBL/GenBank/DDBJ whole genome shotgun (WGS) entry which is preliminary data.</text>
</comment>
<proteinExistence type="predicted"/>